<keyword evidence="1" id="KW-0472">Membrane</keyword>
<dbReference type="Proteomes" id="UP000658514">
    <property type="component" value="Unassembled WGS sequence"/>
</dbReference>
<comment type="caution">
    <text evidence="2">The sequence shown here is derived from an EMBL/GenBank/DDBJ whole genome shotgun (WGS) entry which is preliminary data.</text>
</comment>
<evidence type="ECO:0000313" key="3">
    <source>
        <dbReference type="Proteomes" id="UP000658514"/>
    </source>
</evidence>
<sequence length="159" mass="18318">MRASEVIRIIVFSLVGGVVMFLLQPWIYQREFPFVRMENLPDIEVWISQSYVVGASIVFIVAVISTIVWYWMAAKASFRGGQDIQRWSVIWWVILLFPVLSVCIAIAFFRGTDEALLSLTCFFVIDILFLYWFTTASSSPGGLQFVPPGAFFIRRLFRK</sequence>
<feature type="transmembrane region" description="Helical" evidence="1">
    <location>
        <begin position="48"/>
        <end position="69"/>
    </location>
</feature>
<protein>
    <submittedName>
        <fullName evidence="2">Uncharacterized protein</fullName>
    </submittedName>
</protein>
<reference evidence="2 3" key="1">
    <citation type="journal article" date="2020" name="ISME J.">
        <title>Comparative genomics reveals insights into cyanobacterial evolution and habitat adaptation.</title>
        <authorList>
            <person name="Chen M.Y."/>
            <person name="Teng W.K."/>
            <person name="Zhao L."/>
            <person name="Hu C.X."/>
            <person name="Zhou Y.K."/>
            <person name="Han B.P."/>
            <person name="Song L.R."/>
            <person name="Shu W.S."/>
        </authorList>
    </citation>
    <scope>NUCLEOTIDE SEQUENCE [LARGE SCALE GENOMIC DNA]</scope>
    <source>
        <strain evidence="2 3">FACHB-288</strain>
    </source>
</reference>
<name>A0ABR8AHB2_9CYAN</name>
<feature type="transmembrane region" description="Helical" evidence="1">
    <location>
        <begin position="115"/>
        <end position="133"/>
    </location>
</feature>
<keyword evidence="3" id="KW-1185">Reference proteome</keyword>
<keyword evidence="1" id="KW-0812">Transmembrane</keyword>
<dbReference type="RefSeq" id="WP_190548917.1">
    <property type="nucleotide sequence ID" value="NZ_CAWPNO010000094.1"/>
</dbReference>
<evidence type="ECO:0000256" key="1">
    <source>
        <dbReference type="SAM" id="Phobius"/>
    </source>
</evidence>
<organism evidence="2 3">
    <name type="scientific">Calothrix parietina FACHB-288</name>
    <dbReference type="NCBI Taxonomy" id="2692896"/>
    <lineage>
        <taxon>Bacteria</taxon>
        <taxon>Bacillati</taxon>
        <taxon>Cyanobacteriota</taxon>
        <taxon>Cyanophyceae</taxon>
        <taxon>Nostocales</taxon>
        <taxon>Calotrichaceae</taxon>
        <taxon>Calothrix</taxon>
    </lineage>
</organism>
<proteinExistence type="predicted"/>
<dbReference type="EMBL" id="JACJQH010000059">
    <property type="protein sequence ID" value="MBD2199430.1"/>
    <property type="molecule type" value="Genomic_DNA"/>
</dbReference>
<gene>
    <name evidence="2" type="ORF">H6G24_28780</name>
</gene>
<feature type="transmembrane region" description="Helical" evidence="1">
    <location>
        <begin position="89"/>
        <end position="109"/>
    </location>
</feature>
<keyword evidence="1" id="KW-1133">Transmembrane helix</keyword>
<evidence type="ECO:0000313" key="2">
    <source>
        <dbReference type="EMBL" id="MBD2199430.1"/>
    </source>
</evidence>
<feature type="transmembrane region" description="Helical" evidence="1">
    <location>
        <begin position="7"/>
        <end position="28"/>
    </location>
</feature>
<accession>A0ABR8AHB2</accession>